<keyword evidence="4" id="KW-0812">Transmembrane</keyword>
<name>A0A0G3BBS9_9BURK</name>
<dbReference type="InterPro" id="IPR001082">
    <property type="entry name" value="Pilin"/>
</dbReference>
<keyword evidence="6" id="KW-1185">Reference proteome</keyword>
<organism evidence="5 6">
    <name type="scientific">Caldimonas brevitalea</name>
    <dbReference type="NCBI Taxonomy" id="413882"/>
    <lineage>
        <taxon>Bacteria</taxon>
        <taxon>Pseudomonadati</taxon>
        <taxon>Pseudomonadota</taxon>
        <taxon>Betaproteobacteria</taxon>
        <taxon>Burkholderiales</taxon>
        <taxon>Sphaerotilaceae</taxon>
        <taxon>Caldimonas</taxon>
    </lineage>
</organism>
<keyword evidence="3" id="KW-0281">Fimbrium</keyword>
<sequence length="181" mass="18849">MKQMKSLKRAAQKGFTLIELMIVVAIIGILAAVALPAYQDYTVRAKITEGLSLASALKADMSSMYASDGMAGVAAYATQVAAAPPESKYVEEIRIDGTTGVITIEYREENIGTIADARTIVLTPYLNAAGTITRLSAAAAGATGSVDWACASDANSSATTRDLLNPVAGTLPARFAPNECK</sequence>
<dbReference type="Pfam" id="PF07963">
    <property type="entry name" value="N_methyl"/>
    <property type="match status" value="1"/>
</dbReference>
<evidence type="ECO:0000256" key="1">
    <source>
        <dbReference type="ARBA" id="ARBA00005233"/>
    </source>
</evidence>
<dbReference type="PROSITE" id="PS00409">
    <property type="entry name" value="PROKAR_NTER_METHYL"/>
    <property type="match status" value="1"/>
</dbReference>
<evidence type="ECO:0000256" key="3">
    <source>
        <dbReference type="RuleBase" id="RU000389"/>
    </source>
</evidence>
<dbReference type="GO" id="GO:0007155">
    <property type="term" value="P:cell adhesion"/>
    <property type="evidence" value="ECO:0007669"/>
    <property type="project" value="InterPro"/>
</dbReference>
<evidence type="ECO:0000256" key="2">
    <source>
        <dbReference type="ARBA" id="ARBA00022481"/>
    </source>
</evidence>
<dbReference type="Proteomes" id="UP000035352">
    <property type="component" value="Chromosome"/>
</dbReference>
<keyword evidence="4" id="KW-0472">Membrane</keyword>
<dbReference type="InterPro" id="IPR045584">
    <property type="entry name" value="Pilin-like"/>
</dbReference>
<evidence type="ECO:0000313" key="5">
    <source>
        <dbReference type="EMBL" id="AKJ26789.1"/>
    </source>
</evidence>
<gene>
    <name evidence="5" type="primary">pilA</name>
    <name evidence="5" type="ORF">AAW51_0098</name>
</gene>
<evidence type="ECO:0000313" key="6">
    <source>
        <dbReference type="Proteomes" id="UP000035352"/>
    </source>
</evidence>
<dbReference type="PATRIC" id="fig|413882.6.peg.100"/>
<dbReference type="PRINTS" id="PR00833">
    <property type="entry name" value="POAALLERGEN"/>
</dbReference>
<protein>
    <submittedName>
        <fullName evidence="5">Type IV pilus assembly protein PilA</fullName>
    </submittedName>
</protein>
<dbReference type="KEGG" id="pbh:AAW51_0098"/>
<comment type="similarity">
    <text evidence="1 3">Belongs to the N-Me-Phe pilin family.</text>
</comment>
<dbReference type="GO" id="GO:0009289">
    <property type="term" value="C:pilus"/>
    <property type="evidence" value="ECO:0007669"/>
    <property type="project" value="InterPro"/>
</dbReference>
<dbReference type="SUPFAM" id="SSF54523">
    <property type="entry name" value="Pili subunits"/>
    <property type="match status" value="1"/>
</dbReference>
<keyword evidence="2" id="KW-0488">Methylation</keyword>
<dbReference type="STRING" id="413882.AAW51_0098"/>
<dbReference type="Pfam" id="PF00114">
    <property type="entry name" value="Pilin"/>
    <property type="match status" value="1"/>
</dbReference>
<proteinExistence type="inferred from homology"/>
<evidence type="ECO:0000256" key="4">
    <source>
        <dbReference type="SAM" id="Phobius"/>
    </source>
</evidence>
<dbReference type="NCBIfam" id="TIGR02532">
    <property type="entry name" value="IV_pilin_GFxxxE"/>
    <property type="match status" value="1"/>
</dbReference>
<dbReference type="Gene3D" id="3.30.700.10">
    <property type="entry name" value="Glycoprotein, Type 4 Pilin"/>
    <property type="match status" value="1"/>
</dbReference>
<keyword evidence="4" id="KW-1133">Transmembrane helix</keyword>
<reference evidence="5 6" key="1">
    <citation type="submission" date="2015-05" db="EMBL/GenBank/DDBJ databases">
        <authorList>
            <person name="Tang B."/>
            <person name="Yu Y."/>
        </authorList>
    </citation>
    <scope>NUCLEOTIDE SEQUENCE [LARGE SCALE GENOMIC DNA]</scope>
    <source>
        <strain evidence="5 6">DSM 7029</strain>
    </source>
</reference>
<dbReference type="InterPro" id="IPR012902">
    <property type="entry name" value="N_methyl_site"/>
</dbReference>
<feature type="transmembrane region" description="Helical" evidence="4">
    <location>
        <begin position="20"/>
        <end position="38"/>
    </location>
</feature>
<dbReference type="AlphaFoldDB" id="A0A0G3BBS9"/>
<dbReference type="PANTHER" id="PTHR30093">
    <property type="entry name" value="GENERAL SECRETION PATHWAY PROTEIN G"/>
    <property type="match status" value="1"/>
</dbReference>
<accession>A0A0G3BBS9</accession>
<dbReference type="PANTHER" id="PTHR30093:SF34">
    <property type="entry name" value="PREPILIN PEPTIDASE-DEPENDENT PROTEIN D"/>
    <property type="match status" value="1"/>
</dbReference>
<dbReference type="EMBL" id="CP011371">
    <property type="protein sequence ID" value="AKJ26789.1"/>
    <property type="molecule type" value="Genomic_DNA"/>
</dbReference>